<dbReference type="GO" id="GO:0005886">
    <property type="term" value="C:plasma membrane"/>
    <property type="evidence" value="ECO:0007669"/>
    <property type="project" value="UniProtKB-SubCell"/>
</dbReference>
<feature type="transmembrane region" description="Helical" evidence="7">
    <location>
        <begin position="213"/>
        <end position="234"/>
    </location>
</feature>
<reference evidence="9 10" key="1">
    <citation type="submission" date="2019-02" db="EMBL/GenBank/DDBJ databases">
        <title>Draft genome sequences of novel Actinobacteria.</title>
        <authorList>
            <person name="Sahin N."/>
            <person name="Ay H."/>
            <person name="Saygin H."/>
        </authorList>
    </citation>
    <scope>NUCLEOTIDE SEQUENCE [LARGE SCALE GENOMIC DNA]</scope>
    <source>
        <strain evidence="9 10">8K307</strain>
    </source>
</reference>
<evidence type="ECO:0000313" key="10">
    <source>
        <dbReference type="Proteomes" id="UP000295217"/>
    </source>
</evidence>
<evidence type="ECO:0000256" key="2">
    <source>
        <dbReference type="ARBA" id="ARBA00022448"/>
    </source>
</evidence>
<dbReference type="EMBL" id="SMLB01000004">
    <property type="protein sequence ID" value="TDD72075.1"/>
    <property type="molecule type" value="Genomic_DNA"/>
</dbReference>
<feature type="transmembrane region" description="Helical" evidence="7">
    <location>
        <begin position="166"/>
        <end position="189"/>
    </location>
</feature>
<dbReference type="PROSITE" id="PS50928">
    <property type="entry name" value="ABC_TM1"/>
    <property type="match status" value="1"/>
</dbReference>
<dbReference type="GO" id="GO:0055085">
    <property type="term" value="P:transmembrane transport"/>
    <property type="evidence" value="ECO:0007669"/>
    <property type="project" value="InterPro"/>
</dbReference>
<dbReference type="OrthoDB" id="61122at2"/>
<organism evidence="9 10">
    <name type="scientific">Jiangella aurantiaca</name>
    <dbReference type="NCBI Taxonomy" id="2530373"/>
    <lineage>
        <taxon>Bacteria</taxon>
        <taxon>Bacillati</taxon>
        <taxon>Actinomycetota</taxon>
        <taxon>Actinomycetes</taxon>
        <taxon>Jiangellales</taxon>
        <taxon>Jiangellaceae</taxon>
        <taxon>Jiangella</taxon>
    </lineage>
</organism>
<evidence type="ECO:0000256" key="7">
    <source>
        <dbReference type="RuleBase" id="RU363032"/>
    </source>
</evidence>
<feature type="transmembrane region" description="Helical" evidence="7">
    <location>
        <begin position="78"/>
        <end position="102"/>
    </location>
</feature>
<dbReference type="PANTHER" id="PTHR43744:SF12">
    <property type="entry name" value="ABC TRANSPORTER PERMEASE PROTEIN MG189-RELATED"/>
    <property type="match status" value="1"/>
</dbReference>
<sequence>MFINSLKSSNEFLNTPSWSLPVDYRWDNYTAAWETGQLATTIRNSVVATLPSLFFIIVLGVAAGFTLEVMVWKGRNTVLLTILAGIMVPGQMILLPLFTIYFELHLTGSLWPLIITYTGHGLPLTVFMMATYFRAIPREIFEASTIDGAGMIRSFRSIGFPMVRNAVLTVALVQFFLIWNDLLFAITFANRRDLNTIQAGLLNFSGQYGSLDYGPLFAAICITIGGILVLYLALNQRIIQGLAAGAVKG</sequence>
<protein>
    <submittedName>
        <fullName evidence="9">Carbohydrate ABC transporter permease</fullName>
    </submittedName>
</protein>
<dbReference type="InterPro" id="IPR000515">
    <property type="entry name" value="MetI-like"/>
</dbReference>
<evidence type="ECO:0000256" key="4">
    <source>
        <dbReference type="ARBA" id="ARBA00022692"/>
    </source>
</evidence>
<dbReference type="SUPFAM" id="SSF161098">
    <property type="entry name" value="MetI-like"/>
    <property type="match status" value="1"/>
</dbReference>
<feature type="transmembrane region" description="Helical" evidence="7">
    <location>
        <begin position="53"/>
        <end position="71"/>
    </location>
</feature>
<evidence type="ECO:0000256" key="5">
    <source>
        <dbReference type="ARBA" id="ARBA00022989"/>
    </source>
</evidence>
<dbReference type="Proteomes" id="UP000295217">
    <property type="component" value="Unassembled WGS sequence"/>
</dbReference>
<proteinExistence type="inferred from homology"/>
<comment type="subcellular location">
    <subcellularLocation>
        <location evidence="1 7">Cell membrane</location>
        <topology evidence="1 7">Multi-pass membrane protein</topology>
    </subcellularLocation>
</comment>
<accession>A0A4R5AJV2</accession>
<dbReference type="AlphaFoldDB" id="A0A4R5AJV2"/>
<comment type="similarity">
    <text evidence="7">Belongs to the binding-protein-dependent transport system permease family.</text>
</comment>
<keyword evidence="2 7" id="KW-0813">Transport</keyword>
<gene>
    <name evidence="9" type="ORF">E1262_03800</name>
</gene>
<feature type="transmembrane region" description="Helical" evidence="7">
    <location>
        <begin position="114"/>
        <end position="133"/>
    </location>
</feature>
<feature type="domain" description="ABC transmembrane type-1" evidence="8">
    <location>
        <begin position="42"/>
        <end position="234"/>
    </location>
</feature>
<comment type="caution">
    <text evidence="9">The sequence shown here is derived from an EMBL/GenBank/DDBJ whole genome shotgun (WGS) entry which is preliminary data.</text>
</comment>
<dbReference type="Gene3D" id="1.10.3720.10">
    <property type="entry name" value="MetI-like"/>
    <property type="match status" value="1"/>
</dbReference>
<keyword evidence="3" id="KW-1003">Cell membrane</keyword>
<evidence type="ECO:0000256" key="3">
    <source>
        <dbReference type="ARBA" id="ARBA00022475"/>
    </source>
</evidence>
<dbReference type="CDD" id="cd06261">
    <property type="entry name" value="TM_PBP2"/>
    <property type="match status" value="1"/>
</dbReference>
<keyword evidence="10" id="KW-1185">Reference proteome</keyword>
<name>A0A4R5AJV2_9ACTN</name>
<keyword evidence="6 7" id="KW-0472">Membrane</keyword>
<evidence type="ECO:0000256" key="6">
    <source>
        <dbReference type="ARBA" id="ARBA00023136"/>
    </source>
</evidence>
<evidence type="ECO:0000256" key="1">
    <source>
        <dbReference type="ARBA" id="ARBA00004651"/>
    </source>
</evidence>
<evidence type="ECO:0000313" key="9">
    <source>
        <dbReference type="EMBL" id="TDD72075.1"/>
    </source>
</evidence>
<evidence type="ECO:0000259" key="8">
    <source>
        <dbReference type="PROSITE" id="PS50928"/>
    </source>
</evidence>
<keyword evidence="5 7" id="KW-1133">Transmembrane helix</keyword>
<dbReference type="Pfam" id="PF00528">
    <property type="entry name" value="BPD_transp_1"/>
    <property type="match status" value="1"/>
</dbReference>
<dbReference type="InterPro" id="IPR035906">
    <property type="entry name" value="MetI-like_sf"/>
</dbReference>
<dbReference type="PANTHER" id="PTHR43744">
    <property type="entry name" value="ABC TRANSPORTER PERMEASE PROTEIN MG189-RELATED-RELATED"/>
    <property type="match status" value="1"/>
</dbReference>
<keyword evidence="4 7" id="KW-0812">Transmembrane</keyword>